<evidence type="ECO:0000313" key="2">
    <source>
        <dbReference type="Proteomes" id="UP000000305"/>
    </source>
</evidence>
<keyword evidence="2" id="KW-1185">Reference proteome</keyword>
<dbReference type="InParanoid" id="E9H020"/>
<dbReference type="AlphaFoldDB" id="E9H020"/>
<name>E9H020_DAPPU</name>
<dbReference type="Proteomes" id="UP000000305">
    <property type="component" value="Unassembled WGS sequence"/>
</dbReference>
<dbReference type="HOGENOM" id="CLU_2111328_0_0_1"/>
<reference evidence="1 2" key="1">
    <citation type="journal article" date="2011" name="Science">
        <title>The ecoresponsive genome of Daphnia pulex.</title>
        <authorList>
            <person name="Colbourne J.K."/>
            <person name="Pfrender M.E."/>
            <person name="Gilbert D."/>
            <person name="Thomas W.K."/>
            <person name="Tucker A."/>
            <person name="Oakley T.H."/>
            <person name="Tokishita S."/>
            <person name="Aerts A."/>
            <person name="Arnold G.J."/>
            <person name="Basu M.K."/>
            <person name="Bauer D.J."/>
            <person name="Caceres C.E."/>
            <person name="Carmel L."/>
            <person name="Casola C."/>
            <person name="Choi J.H."/>
            <person name="Detter J.C."/>
            <person name="Dong Q."/>
            <person name="Dusheyko S."/>
            <person name="Eads B.D."/>
            <person name="Frohlich T."/>
            <person name="Geiler-Samerotte K.A."/>
            <person name="Gerlach D."/>
            <person name="Hatcher P."/>
            <person name="Jogdeo S."/>
            <person name="Krijgsveld J."/>
            <person name="Kriventseva E.V."/>
            <person name="Kultz D."/>
            <person name="Laforsch C."/>
            <person name="Lindquist E."/>
            <person name="Lopez J."/>
            <person name="Manak J.R."/>
            <person name="Muller J."/>
            <person name="Pangilinan J."/>
            <person name="Patwardhan R.P."/>
            <person name="Pitluck S."/>
            <person name="Pritham E.J."/>
            <person name="Rechtsteiner A."/>
            <person name="Rho M."/>
            <person name="Rogozin I.B."/>
            <person name="Sakarya O."/>
            <person name="Salamov A."/>
            <person name="Schaack S."/>
            <person name="Shapiro H."/>
            <person name="Shiga Y."/>
            <person name="Skalitzky C."/>
            <person name="Smith Z."/>
            <person name="Souvorov A."/>
            <person name="Sung W."/>
            <person name="Tang Z."/>
            <person name="Tsuchiya D."/>
            <person name="Tu H."/>
            <person name="Vos H."/>
            <person name="Wang M."/>
            <person name="Wolf Y.I."/>
            <person name="Yamagata H."/>
            <person name="Yamada T."/>
            <person name="Ye Y."/>
            <person name="Shaw J.R."/>
            <person name="Andrews J."/>
            <person name="Crease T.J."/>
            <person name="Tang H."/>
            <person name="Lucas S.M."/>
            <person name="Robertson H.M."/>
            <person name="Bork P."/>
            <person name="Koonin E.V."/>
            <person name="Zdobnov E.M."/>
            <person name="Grigoriev I.V."/>
            <person name="Lynch M."/>
            <person name="Boore J.L."/>
        </authorList>
    </citation>
    <scope>NUCLEOTIDE SEQUENCE [LARGE SCALE GENOMIC DNA]</scope>
</reference>
<gene>
    <name evidence="1" type="ORF">DAPPUDRAFT_306934</name>
</gene>
<dbReference type="KEGG" id="dpx:DAPPUDRAFT_306934"/>
<dbReference type="EMBL" id="GL732579">
    <property type="protein sequence ID" value="EFX74919.1"/>
    <property type="molecule type" value="Genomic_DNA"/>
</dbReference>
<accession>E9H020</accession>
<evidence type="ECO:0000313" key="1">
    <source>
        <dbReference type="EMBL" id="EFX74919.1"/>
    </source>
</evidence>
<proteinExistence type="predicted"/>
<sequence length="115" mass="12860">MTHVLRKRLPGVSGVIHTSDTAAKWPFRRCPRQHCRRLREVSNSSGDRCSISSTSWPFSGSAGRPSNAPNRLDSFNCFRFASGIALEKHPVVFLDPASWLAGLVYGMWASHYNIQ</sequence>
<organism evidence="1 2">
    <name type="scientific">Daphnia pulex</name>
    <name type="common">Water flea</name>
    <dbReference type="NCBI Taxonomy" id="6669"/>
    <lineage>
        <taxon>Eukaryota</taxon>
        <taxon>Metazoa</taxon>
        <taxon>Ecdysozoa</taxon>
        <taxon>Arthropoda</taxon>
        <taxon>Crustacea</taxon>
        <taxon>Branchiopoda</taxon>
        <taxon>Diplostraca</taxon>
        <taxon>Cladocera</taxon>
        <taxon>Anomopoda</taxon>
        <taxon>Daphniidae</taxon>
        <taxon>Daphnia</taxon>
    </lineage>
</organism>
<protein>
    <submittedName>
        <fullName evidence="1">Uncharacterized protein</fullName>
    </submittedName>
</protein>